<dbReference type="InterPro" id="IPR003593">
    <property type="entry name" value="AAA+_ATPase"/>
</dbReference>
<dbReference type="SUPFAM" id="SSF52540">
    <property type="entry name" value="P-loop containing nucleoside triphosphate hydrolases"/>
    <property type="match status" value="1"/>
</dbReference>
<feature type="domain" description="ABC transmembrane type-1" evidence="9">
    <location>
        <begin position="37"/>
        <end position="322"/>
    </location>
</feature>
<dbReference type="Proteomes" id="UP000179627">
    <property type="component" value="Unassembled WGS sequence"/>
</dbReference>
<dbReference type="InterPro" id="IPR027417">
    <property type="entry name" value="P-loop_NTPase"/>
</dbReference>
<dbReference type="Gene3D" id="3.40.50.300">
    <property type="entry name" value="P-loop containing nucleotide triphosphate hydrolases"/>
    <property type="match status" value="1"/>
</dbReference>
<feature type="transmembrane region" description="Helical" evidence="7">
    <location>
        <begin position="149"/>
        <end position="172"/>
    </location>
</feature>
<name>A0A1S1QIB2_9ACTN</name>
<feature type="domain" description="ABC transporter" evidence="8">
    <location>
        <begin position="377"/>
        <end position="615"/>
    </location>
</feature>
<dbReference type="InterPro" id="IPR017871">
    <property type="entry name" value="ABC_transporter-like_CS"/>
</dbReference>
<dbReference type="InterPro" id="IPR036640">
    <property type="entry name" value="ABC1_TM_sf"/>
</dbReference>
<evidence type="ECO:0000313" key="10">
    <source>
        <dbReference type="EMBL" id="OHV33720.1"/>
    </source>
</evidence>
<gene>
    <name evidence="10" type="ORF">CC117_04905</name>
</gene>
<dbReference type="InterPro" id="IPR039421">
    <property type="entry name" value="Type_1_exporter"/>
</dbReference>
<dbReference type="GO" id="GO:0005886">
    <property type="term" value="C:plasma membrane"/>
    <property type="evidence" value="ECO:0007669"/>
    <property type="project" value="UniProtKB-SubCell"/>
</dbReference>
<feature type="transmembrane region" description="Helical" evidence="7">
    <location>
        <begin position="34"/>
        <end position="57"/>
    </location>
</feature>
<accession>A0A1S1QIB2</accession>
<proteinExistence type="predicted"/>
<protein>
    <submittedName>
        <fullName evidence="10">Antibiotic ABC transporter ATP-binding protein</fullName>
    </submittedName>
</protein>
<evidence type="ECO:0000256" key="2">
    <source>
        <dbReference type="ARBA" id="ARBA00022692"/>
    </source>
</evidence>
<dbReference type="GO" id="GO:0140359">
    <property type="term" value="F:ABC-type transporter activity"/>
    <property type="evidence" value="ECO:0007669"/>
    <property type="project" value="InterPro"/>
</dbReference>
<dbReference type="SMART" id="SM00382">
    <property type="entry name" value="AAA"/>
    <property type="match status" value="1"/>
</dbReference>
<organism evidence="10 11">
    <name type="scientific">Parafrankia colletiae</name>
    <dbReference type="NCBI Taxonomy" id="573497"/>
    <lineage>
        <taxon>Bacteria</taxon>
        <taxon>Bacillati</taxon>
        <taxon>Actinomycetota</taxon>
        <taxon>Actinomycetes</taxon>
        <taxon>Frankiales</taxon>
        <taxon>Frankiaceae</taxon>
        <taxon>Parafrankia</taxon>
    </lineage>
</organism>
<keyword evidence="5 7" id="KW-1133">Transmembrane helix</keyword>
<dbReference type="EMBL" id="MBLM01000130">
    <property type="protein sequence ID" value="OHV33720.1"/>
    <property type="molecule type" value="Genomic_DNA"/>
</dbReference>
<evidence type="ECO:0000256" key="5">
    <source>
        <dbReference type="ARBA" id="ARBA00022989"/>
    </source>
</evidence>
<feature type="transmembrane region" description="Helical" evidence="7">
    <location>
        <begin position="294"/>
        <end position="315"/>
    </location>
</feature>
<dbReference type="InterPro" id="IPR003439">
    <property type="entry name" value="ABC_transporter-like_ATP-bd"/>
</dbReference>
<dbReference type="InterPro" id="IPR011527">
    <property type="entry name" value="ABC1_TM_dom"/>
</dbReference>
<dbReference type="Pfam" id="PF00005">
    <property type="entry name" value="ABC_tran"/>
    <property type="match status" value="1"/>
</dbReference>
<dbReference type="GO" id="GO:0034040">
    <property type="term" value="F:ATPase-coupled lipid transmembrane transporter activity"/>
    <property type="evidence" value="ECO:0007669"/>
    <property type="project" value="TreeGrafter"/>
</dbReference>
<keyword evidence="3" id="KW-0547">Nucleotide-binding</keyword>
<evidence type="ECO:0000256" key="7">
    <source>
        <dbReference type="SAM" id="Phobius"/>
    </source>
</evidence>
<evidence type="ECO:0000256" key="1">
    <source>
        <dbReference type="ARBA" id="ARBA00004651"/>
    </source>
</evidence>
<dbReference type="PANTHER" id="PTHR24221">
    <property type="entry name" value="ATP-BINDING CASSETTE SUB-FAMILY B"/>
    <property type="match status" value="1"/>
</dbReference>
<dbReference type="PROSITE" id="PS50893">
    <property type="entry name" value="ABC_TRANSPORTER_2"/>
    <property type="match status" value="1"/>
</dbReference>
<keyword evidence="2 7" id="KW-0812">Transmembrane</keyword>
<dbReference type="PANTHER" id="PTHR24221:SF654">
    <property type="entry name" value="ATP-BINDING CASSETTE SUB-FAMILY B MEMBER 6"/>
    <property type="match status" value="1"/>
</dbReference>
<evidence type="ECO:0000259" key="8">
    <source>
        <dbReference type="PROSITE" id="PS50893"/>
    </source>
</evidence>
<dbReference type="PROSITE" id="PS00211">
    <property type="entry name" value="ABC_TRANSPORTER_1"/>
    <property type="match status" value="1"/>
</dbReference>
<keyword evidence="4 10" id="KW-0067">ATP-binding</keyword>
<dbReference type="Pfam" id="PF00664">
    <property type="entry name" value="ABC_membrane"/>
    <property type="match status" value="1"/>
</dbReference>
<evidence type="ECO:0000256" key="6">
    <source>
        <dbReference type="ARBA" id="ARBA00023136"/>
    </source>
</evidence>
<dbReference type="GO" id="GO:0016887">
    <property type="term" value="F:ATP hydrolysis activity"/>
    <property type="evidence" value="ECO:0007669"/>
    <property type="project" value="InterPro"/>
</dbReference>
<dbReference type="GO" id="GO:0005524">
    <property type="term" value="F:ATP binding"/>
    <property type="evidence" value="ECO:0007669"/>
    <property type="project" value="UniProtKB-KW"/>
</dbReference>
<evidence type="ECO:0000256" key="4">
    <source>
        <dbReference type="ARBA" id="ARBA00022840"/>
    </source>
</evidence>
<evidence type="ECO:0000313" key="11">
    <source>
        <dbReference type="Proteomes" id="UP000179627"/>
    </source>
</evidence>
<dbReference type="Gene3D" id="1.20.1560.10">
    <property type="entry name" value="ABC transporter type 1, transmembrane domain"/>
    <property type="match status" value="1"/>
</dbReference>
<feature type="transmembrane region" description="Helical" evidence="7">
    <location>
        <begin position="178"/>
        <end position="199"/>
    </location>
</feature>
<dbReference type="SUPFAM" id="SSF90123">
    <property type="entry name" value="ABC transporter transmembrane region"/>
    <property type="match status" value="1"/>
</dbReference>
<keyword evidence="6 7" id="KW-0472">Membrane</keyword>
<dbReference type="RefSeq" id="WP_071086728.1">
    <property type="nucleotide sequence ID" value="NZ_MBLM01000130.1"/>
</dbReference>
<evidence type="ECO:0000259" key="9">
    <source>
        <dbReference type="PROSITE" id="PS50929"/>
    </source>
</evidence>
<reference evidence="11" key="1">
    <citation type="submission" date="2016-07" db="EMBL/GenBank/DDBJ databases">
        <title>Sequence Frankia sp. strain CcI1.17.</title>
        <authorList>
            <person name="Ghodhbane-Gtari F."/>
            <person name="Swanson E."/>
            <person name="Gueddou A."/>
            <person name="Morris K."/>
            <person name="Hezbri K."/>
            <person name="Ktari A."/>
            <person name="Nouioui I."/>
            <person name="Abebe-Akele F."/>
            <person name="Simpson S."/>
            <person name="Thomas K."/>
            <person name="Gtari M."/>
            <person name="Tisa L.S."/>
            <person name="Hurst S."/>
        </authorList>
    </citation>
    <scope>NUCLEOTIDE SEQUENCE [LARGE SCALE GENOMIC DNA]</scope>
    <source>
        <strain evidence="11">Cc1.17</strain>
    </source>
</reference>
<evidence type="ECO:0000256" key="3">
    <source>
        <dbReference type="ARBA" id="ARBA00022741"/>
    </source>
</evidence>
<dbReference type="AlphaFoldDB" id="A0A1S1QIB2"/>
<comment type="caution">
    <text evidence="10">The sequence shown here is derived from an EMBL/GenBank/DDBJ whole genome shotgun (WGS) entry which is preliminary data.</text>
</comment>
<feature type="transmembrane region" description="Helical" evidence="7">
    <location>
        <begin position="77"/>
        <end position="95"/>
    </location>
</feature>
<keyword evidence="11" id="KW-1185">Reference proteome</keyword>
<sequence length="624" mass="64754">MSDLPAGALRVRPGEATVWPGLRTMVDGSLAHPAPALVATVTGIVNGITMIFGAAAIGWSTDHLIVPALAGNHVGRATWWIAAGAILGVSTLRWLTIMVRGIATGLVQHGSQADARRAVVHRYLDLSLAWHRRHPPGQLLSTAVADVDALWLPMIFFYFALGMATMLIVAIIQMFLHATVLGLIGLGLVAAVFGLNLLYQRLLGPRARAAQESRGRFGALALESIEGGQVVRTLGLADRERGRVGAAARGLRDANVSMGVVSSAFDPVIELLPTAAVLSVFAVGARQVESGDMSVGVLVEVVYLLLTISIPLNVISRFLGMMPVSTAGRTRIAAVLDSAETTSYGDRALAEDAGGGAVAVAVGTAVAGNAGPAGLGLRARGVGLVIGGTRLLAGADLEIRPGEIVALVGATGSGKSTLVDLLGRQTDPSDGVVEVGGVPAPELARGQLAAHLGIVSQTPWLFSGSVRENLQLDGHPREHRAYTDAELWSALGAAGADEVVRALPDGLDTRVGERGARLSGGQRQRLCLARALVREPGALLLDDATSALDPAVERDVLAALARLRGRVSVLIVGGRPSSVLVADRVAFLRAGRIAAVGTHAELLAAEPDYRRILRAYGHQGAGDE</sequence>
<dbReference type="PROSITE" id="PS50929">
    <property type="entry name" value="ABC_TM1F"/>
    <property type="match status" value="1"/>
</dbReference>
<comment type="subcellular location">
    <subcellularLocation>
        <location evidence="1">Cell membrane</location>
        <topology evidence="1">Multi-pass membrane protein</topology>
    </subcellularLocation>
</comment>